<accession>A0A9P6NRF1</accession>
<dbReference type="Proteomes" id="UP000886653">
    <property type="component" value="Unassembled WGS sequence"/>
</dbReference>
<evidence type="ECO:0000313" key="2">
    <source>
        <dbReference type="Proteomes" id="UP000886653"/>
    </source>
</evidence>
<keyword evidence="2" id="KW-1185">Reference proteome</keyword>
<organism evidence="1 2">
    <name type="scientific">Cronartium quercuum f. sp. fusiforme G11</name>
    <dbReference type="NCBI Taxonomy" id="708437"/>
    <lineage>
        <taxon>Eukaryota</taxon>
        <taxon>Fungi</taxon>
        <taxon>Dikarya</taxon>
        <taxon>Basidiomycota</taxon>
        <taxon>Pucciniomycotina</taxon>
        <taxon>Pucciniomycetes</taxon>
        <taxon>Pucciniales</taxon>
        <taxon>Coleosporiaceae</taxon>
        <taxon>Cronartium</taxon>
    </lineage>
</organism>
<protein>
    <submittedName>
        <fullName evidence="1">Uncharacterized protein</fullName>
    </submittedName>
</protein>
<comment type="caution">
    <text evidence="1">The sequence shown here is derived from an EMBL/GenBank/DDBJ whole genome shotgun (WGS) entry which is preliminary data.</text>
</comment>
<sequence length="90" mass="10268">MNLKLKMASHNGPPSFIDDVVHVVAHTNFREALCRPEQIGKDSLEWGKFHGAIFDQKKAKLMHFTKKTSKTFTPLPIQFGNYTLQPQTEV</sequence>
<reference evidence="1" key="1">
    <citation type="submission" date="2013-11" db="EMBL/GenBank/DDBJ databases">
        <title>Genome sequence of the fusiform rust pathogen reveals effectors for host alternation and coevolution with pine.</title>
        <authorList>
            <consortium name="DOE Joint Genome Institute"/>
            <person name="Smith K."/>
            <person name="Pendleton A."/>
            <person name="Kubisiak T."/>
            <person name="Anderson C."/>
            <person name="Salamov A."/>
            <person name="Aerts A."/>
            <person name="Riley R."/>
            <person name="Clum A."/>
            <person name="Lindquist E."/>
            <person name="Ence D."/>
            <person name="Campbell M."/>
            <person name="Kronenberg Z."/>
            <person name="Feau N."/>
            <person name="Dhillon B."/>
            <person name="Hamelin R."/>
            <person name="Burleigh J."/>
            <person name="Smith J."/>
            <person name="Yandell M."/>
            <person name="Nelson C."/>
            <person name="Grigoriev I."/>
            <person name="Davis J."/>
        </authorList>
    </citation>
    <scope>NUCLEOTIDE SEQUENCE</scope>
    <source>
        <strain evidence="1">G11</strain>
    </source>
</reference>
<dbReference type="EMBL" id="MU167210">
    <property type="protein sequence ID" value="KAG0151991.1"/>
    <property type="molecule type" value="Genomic_DNA"/>
</dbReference>
<gene>
    <name evidence="1" type="ORF">CROQUDRAFT_406404</name>
</gene>
<name>A0A9P6NRF1_9BASI</name>
<proteinExistence type="predicted"/>
<dbReference type="AlphaFoldDB" id="A0A9P6NRF1"/>
<evidence type="ECO:0000313" key="1">
    <source>
        <dbReference type="EMBL" id="KAG0151991.1"/>
    </source>
</evidence>